<dbReference type="Proteomes" id="UP000233440">
    <property type="component" value="Unassembled WGS sequence"/>
</dbReference>
<keyword evidence="2" id="KW-1185">Reference proteome</keyword>
<dbReference type="EMBL" id="PIQO01000029">
    <property type="protein sequence ID" value="PKR82715.1"/>
    <property type="molecule type" value="Genomic_DNA"/>
</dbReference>
<gene>
    <name evidence="1" type="ORF">CWO92_22700</name>
</gene>
<sequence>MGKFVVLVLYFISILEKIAHVDSYIFSDTPTYVSPYITKNSFRTQYEHLRKKTTSWEYGTKLNLALEEIIKAKKYTATTNILLLTDGGISLDGNDWEVTVMRLSFLKQQVKRIFLISPNVELIKEGEELEKQWKKLNVTLGSQKKAVTPYLQKVFRYGTLYRFSDKQFTCQQVSPRRKYSQCFNGGIR</sequence>
<dbReference type="AlphaFoldDB" id="A0A2N3LDR3"/>
<dbReference type="InterPro" id="IPR036465">
    <property type="entry name" value="vWFA_dom_sf"/>
</dbReference>
<organism evidence="1 2">
    <name type="scientific">Heyndrickxia camelliae</name>
    <dbReference type="NCBI Taxonomy" id="1707093"/>
    <lineage>
        <taxon>Bacteria</taxon>
        <taxon>Bacillati</taxon>
        <taxon>Bacillota</taxon>
        <taxon>Bacilli</taxon>
        <taxon>Bacillales</taxon>
        <taxon>Bacillaceae</taxon>
        <taxon>Heyndrickxia</taxon>
    </lineage>
</organism>
<reference evidence="1 2" key="1">
    <citation type="submission" date="2017-11" db="EMBL/GenBank/DDBJ databases">
        <title>Bacillus camelliae sp. nov., isolated from pu'er tea.</title>
        <authorList>
            <person name="Niu L."/>
        </authorList>
    </citation>
    <scope>NUCLEOTIDE SEQUENCE [LARGE SCALE GENOMIC DNA]</scope>
    <source>
        <strain evidence="1 2">7578-1</strain>
    </source>
</reference>
<evidence type="ECO:0000313" key="2">
    <source>
        <dbReference type="Proteomes" id="UP000233440"/>
    </source>
</evidence>
<name>A0A2N3LDR3_9BACI</name>
<accession>A0A2N3LDR3</accession>
<dbReference type="SUPFAM" id="SSF53300">
    <property type="entry name" value="vWA-like"/>
    <property type="match status" value="1"/>
</dbReference>
<protein>
    <recommendedName>
        <fullName evidence="3">VWFA domain-containing protein</fullName>
    </recommendedName>
</protein>
<comment type="caution">
    <text evidence="1">The sequence shown here is derived from an EMBL/GenBank/DDBJ whole genome shotgun (WGS) entry which is preliminary data.</text>
</comment>
<evidence type="ECO:0000313" key="1">
    <source>
        <dbReference type="EMBL" id="PKR82715.1"/>
    </source>
</evidence>
<evidence type="ECO:0008006" key="3">
    <source>
        <dbReference type="Google" id="ProtNLM"/>
    </source>
</evidence>
<proteinExistence type="predicted"/>